<gene>
    <name evidence="4" type="ORF">Enr13x_57810</name>
</gene>
<name>A0A518HYE7_9BACT</name>
<evidence type="ECO:0000256" key="2">
    <source>
        <dbReference type="ARBA" id="ARBA00022679"/>
    </source>
</evidence>
<evidence type="ECO:0000259" key="3">
    <source>
        <dbReference type="Pfam" id="PF00685"/>
    </source>
</evidence>
<dbReference type="AlphaFoldDB" id="A0A518HYE7"/>
<evidence type="ECO:0000313" key="5">
    <source>
        <dbReference type="Proteomes" id="UP000319004"/>
    </source>
</evidence>
<dbReference type="Gene3D" id="3.40.50.300">
    <property type="entry name" value="P-loop containing nucleotide triphosphate hydrolases"/>
    <property type="match status" value="1"/>
</dbReference>
<dbReference type="EMBL" id="CP037423">
    <property type="protein sequence ID" value="QDV45878.1"/>
    <property type="molecule type" value="Genomic_DNA"/>
</dbReference>
<dbReference type="KEGG" id="snep:Enr13x_57810"/>
<evidence type="ECO:0000313" key="4">
    <source>
        <dbReference type="EMBL" id="QDV45878.1"/>
    </source>
</evidence>
<comment type="similarity">
    <text evidence="1">Belongs to the sulfotransferase 1 family.</text>
</comment>
<proteinExistence type="inferred from homology"/>
<dbReference type="PANTHER" id="PTHR11783">
    <property type="entry name" value="SULFOTRANSFERASE SULT"/>
    <property type="match status" value="1"/>
</dbReference>
<sequence length="257" mass="29910">MDPSSTDSPVSFPDRLFPIDETLPDDVFIAGYPKSGNTLLQHIIAHLVYGLNENVGRTLVQLLVPDVHANTHYFRHRDRCFLKTHEPPKAQHRNVIYVMRDGREAMLSYYHMLKNMGQDISHESVFSGKLQIQGGQWHEHVAAWESNPFGANILWIRYEELKSDKLTQLKRICEFLDLKRSDQQIQEVVRLTSLDHMKAVEQRSDWRRANEGVFTKPACFVRQGKTDSFRKEVDPQILSRFEARSEDVLQRYYPDAA</sequence>
<protein>
    <submittedName>
        <fullName evidence="4">Sulfotransferase domain protein</fullName>
    </submittedName>
</protein>
<dbReference type="Pfam" id="PF00685">
    <property type="entry name" value="Sulfotransfer_1"/>
    <property type="match status" value="1"/>
</dbReference>
<reference evidence="4 5" key="1">
    <citation type="submission" date="2019-03" db="EMBL/GenBank/DDBJ databases">
        <title>Deep-cultivation of Planctomycetes and their phenomic and genomic characterization uncovers novel biology.</title>
        <authorList>
            <person name="Wiegand S."/>
            <person name="Jogler M."/>
            <person name="Boedeker C."/>
            <person name="Pinto D."/>
            <person name="Vollmers J."/>
            <person name="Rivas-Marin E."/>
            <person name="Kohn T."/>
            <person name="Peeters S.H."/>
            <person name="Heuer A."/>
            <person name="Rast P."/>
            <person name="Oberbeckmann S."/>
            <person name="Bunk B."/>
            <person name="Jeske O."/>
            <person name="Meyerdierks A."/>
            <person name="Storesund J.E."/>
            <person name="Kallscheuer N."/>
            <person name="Luecker S."/>
            <person name="Lage O.M."/>
            <person name="Pohl T."/>
            <person name="Merkel B.J."/>
            <person name="Hornburger P."/>
            <person name="Mueller R.-W."/>
            <person name="Bruemmer F."/>
            <person name="Labrenz M."/>
            <person name="Spormann A.M."/>
            <person name="Op den Camp H."/>
            <person name="Overmann J."/>
            <person name="Amann R."/>
            <person name="Jetten M.S.M."/>
            <person name="Mascher T."/>
            <person name="Medema M.H."/>
            <person name="Devos D.P."/>
            <person name="Kaster A.-K."/>
            <person name="Ovreas L."/>
            <person name="Rohde M."/>
            <person name="Galperin M.Y."/>
            <person name="Jogler C."/>
        </authorList>
    </citation>
    <scope>NUCLEOTIDE SEQUENCE [LARGE SCALE GENOMIC DNA]</scope>
    <source>
        <strain evidence="4 5">Enr13</strain>
    </source>
</reference>
<dbReference type="SUPFAM" id="SSF52540">
    <property type="entry name" value="P-loop containing nucleoside triphosphate hydrolases"/>
    <property type="match status" value="1"/>
</dbReference>
<accession>A0A518HYE7</accession>
<dbReference type="InterPro" id="IPR000863">
    <property type="entry name" value="Sulfotransferase_dom"/>
</dbReference>
<evidence type="ECO:0000256" key="1">
    <source>
        <dbReference type="ARBA" id="ARBA00005771"/>
    </source>
</evidence>
<dbReference type="Proteomes" id="UP000319004">
    <property type="component" value="Chromosome"/>
</dbReference>
<keyword evidence="2 4" id="KW-0808">Transferase</keyword>
<organism evidence="4 5">
    <name type="scientific">Stieleria neptunia</name>
    <dbReference type="NCBI Taxonomy" id="2527979"/>
    <lineage>
        <taxon>Bacteria</taxon>
        <taxon>Pseudomonadati</taxon>
        <taxon>Planctomycetota</taxon>
        <taxon>Planctomycetia</taxon>
        <taxon>Pirellulales</taxon>
        <taxon>Pirellulaceae</taxon>
        <taxon>Stieleria</taxon>
    </lineage>
</organism>
<dbReference type="InterPro" id="IPR027417">
    <property type="entry name" value="P-loop_NTPase"/>
</dbReference>
<feature type="domain" description="Sulfotransferase" evidence="3">
    <location>
        <begin position="24"/>
        <end position="249"/>
    </location>
</feature>
<dbReference type="GO" id="GO:0008146">
    <property type="term" value="F:sulfotransferase activity"/>
    <property type="evidence" value="ECO:0007669"/>
    <property type="project" value="InterPro"/>
</dbReference>
<keyword evidence="5" id="KW-1185">Reference proteome</keyword>